<feature type="binding site" evidence="9">
    <location>
        <position position="68"/>
    </location>
    <ligand>
        <name>substrate</name>
    </ligand>
</feature>
<dbReference type="PRINTS" id="PR00377">
    <property type="entry name" value="IMPHPHTASES"/>
</dbReference>
<dbReference type="RefSeq" id="WP_418161107.1">
    <property type="nucleotide sequence ID" value="NZ_JBBLZC010000024.1"/>
</dbReference>
<accession>A0ABU8XVN3</accession>
<comment type="similarity">
    <text evidence="2 9">Belongs to the inositol monophosphatase superfamily. CysQ family.</text>
</comment>
<gene>
    <name evidence="9 10" type="primary">cysQ</name>
    <name evidence="10" type="ORF">U1T56_19065</name>
</gene>
<comment type="caution">
    <text evidence="10">The sequence shown here is derived from an EMBL/GenBank/DDBJ whole genome shotgun (WGS) entry which is preliminary data.</text>
</comment>
<evidence type="ECO:0000256" key="3">
    <source>
        <dbReference type="ARBA" id="ARBA00022475"/>
    </source>
</evidence>
<sequence length="253" mass="26598">MLAPTLLLPEVIAIAERAGAVILEHYRGSVEARVKADASPVTAADEASEAVILAGLRELAPGIPIVAEEEVAAGRVPEVGDGPFWLVDPLDGTKEFLSRNGEFTVNIGLIESRQPVLGVVLAPAKGLAWWGAVGQGACRRQDGAVARIRARPRPAEGMVAVASRSHRDAATDAWLKQQGIEDTVSAGSSLKFCLVAEGKADVYPRFGPTMEWDTAAGHAILRAAGGRVATTSGEPFLYHKPGFRNPGFIAYGA</sequence>
<dbReference type="NCBIfam" id="TIGR01331">
    <property type="entry name" value="bisphos_cysQ"/>
    <property type="match status" value="1"/>
</dbReference>
<dbReference type="InterPro" id="IPR020583">
    <property type="entry name" value="Inositol_monoP_metal-BS"/>
</dbReference>
<dbReference type="EMBL" id="JBBLZC010000024">
    <property type="protein sequence ID" value="MEK0085258.1"/>
    <property type="molecule type" value="Genomic_DNA"/>
</dbReference>
<keyword evidence="6 9" id="KW-0378">Hydrolase</keyword>
<feature type="binding site" evidence="9">
    <location>
        <begin position="90"/>
        <end position="93"/>
    </location>
    <ligand>
        <name>substrate</name>
    </ligand>
</feature>
<keyword evidence="11" id="KW-1185">Reference proteome</keyword>
<evidence type="ECO:0000256" key="2">
    <source>
        <dbReference type="ARBA" id="ARBA00005289"/>
    </source>
</evidence>
<feature type="binding site" evidence="9">
    <location>
        <position position="68"/>
    </location>
    <ligand>
        <name>Mg(2+)</name>
        <dbReference type="ChEBI" id="CHEBI:18420"/>
        <label>1</label>
    </ligand>
</feature>
<keyword evidence="4 9" id="KW-0997">Cell inner membrane</keyword>
<dbReference type="PANTHER" id="PTHR43028">
    <property type="entry name" value="3'(2'),5'-BISPHOSPHATE NUCLEOTIDASE 1"/>
    <property type="match status" value="1"/>
</dbReference>
<dbReference type="SUPFAM" id="SSF56655">
    <property type="entry name" value="Carbohydrate phosphatase"/>
    <property type="match status" value="1"/>
</dbReference>
<evidence type="ECO:0000256" key="6">
    <source>
        <dbReference type="ARBA" id="ARBA00022801"/>
    </source>
</evidence>
<dbReference type="InterPro" id="IPR020550">
    <property type="entry name" value="Inositol_monophosphatase_CS"/>
</dbReference>
<dbReference type="PROSITE" id="PS00629">
    <property type="entry name" value="IMP_1"/>
    <property type="match status" value="1"/>
</dbReference>
<dbReference type="CDD" id="cd01638">
    <property type="entry name" value="CysQ"/>
    <property type="match status" value="1"/>
</dbReference>
<evidence type="ECO:0000256" key="7">
    <source>
        <dbReference type="ARBA" id="ARBA00022842"/>
    </source>
</evidence>
<keyword evidence="3 9" id="KW-1003">Cell membrane</keyword>
<evidence type="ECO:0000313" key="11">
    <source>
        <dbReference type="Proteomes" id="UP001375743"/>
    </source>
</evidence>
<evidence type="ECO:0000256" key="5">
    <source>
        <dbReference type="ARBA" id="ARBA00022723"/>
    </source>
</evidence>
<evidence type="ECO:0000256" key="8">
    <source>
        <dbReference type="ARBA" id="ARBA00023136"/>
    </source>
</evidence>
<keyword evidence="7 9" id="KW-0460">Magnesium</keyword>
<name>A0ABU8XVN3_9PROT</name>
<feature type="binding site" evidence="9">
    <location>
        <position position="213"/>
    </location>
    <ligand>
        <name>substrate</name>
    </ligand>
</feature>
<evidence type="ECO:0000313" key="10">
    <source>
        <dbReference type="EMBL" id="MEK0085258.1"/>
    </source>
</evidence>
<reference evidence="10 11" key="1">
    <citation type="submission" date="2024-01" db="EMBL/GenBank/DDBJ databases">
        <title>Multi-omics insights into the function and evolution of sodium benzoate biodegradation pathways in Benzoatithermus flavus gen. nov., sp. nov. from hot spring.</title>
        <authorList>
            <person name="Hu C.-J."/>
            <person name="Li W.-J."/>
        </authorList>
    </citation>
    <scope>NUCLEOTIDE SEQUENCE [LARGE SCALE GENOMIC DNA]</scope>
    <source>
        <strain evidence="10 11">SYSU G07066</strain>
    </source>
</reference>
<organism evidence="10 11">
    <name type="scientific">Benzoatithermus flavus</name>
    <dbReference type="NCBI Taxonomy" id="3108223"/>
    <lineage>
        <taxon>Bacteria</taxon>
        <taxon>Pseudomonadati</taxon>
        <taxon>Pseudomonadota</taxon>
        <taxon>Alphaproteobacteria</taxon>
        <taxon>Geminicoccales</taxon>
        <taxon>Geminicoccaceae</taxon>
        <taxon>Benzoatithermus</taxon>
    </lineage>
</organism>
<comment type="function">
    <text evidence="9">Converts adenosine-3',5'-bisphosphate (PAP) to AMP.</text>
</comment>
<evidence type="ECO:0000256" key="4">
    <source>
        <dbReference type="ARBA" id="ARBA00022519"/>
    </source>
</evidence>
<comment type="cofactor">
    <cofactor evidence="9">
        <name>Mg(2+)</name>
        <dbReference type="ChEBI" id="CHEBI:18420"/>
    </cofactor>
</comment>
<dbReference type="GO" id="GO:0008441">
    <property type="term" value="F:3'(2'),5'-bisphosphate nucleotidase activity"/>
    <property type="evidence" value="ECO:0007669"/>
    <property type="project" value="UniProtKB-EC"/>
</dbReference>
<dbReference type="EC" id="3.1.3.7" evidence="9"/>
<dbReference type="InterPro" id="IPR050725">
    <property type="entry name" value="CysQ/Inositol_MonoPase"/>
</dbReference>
<keyword evidence="5 9" id="KW-0479">Metal-binding</keyword>
<dbReference type="Gene3D" id="3.30.540.10">
    <property type="entry name" value="Fructose-1,6-Bisphosphatase, subunit A, domain 1"/>
    <property type="match status" value="1"/>
</dbReference>
<feature type="binding site" evidence="9">
    <location>
        <position position="213"/>
    </location>
    <ligand>
        <name>Mg(2+)</name>
        <dbReference type="ChEBI" id="CHEBI:18420"/>
        <label>2</label>
    </ligand>
</feature>
<evidence type="ECO:0000256" key="1">
    <source>
        <dbReference type="ARBA" id="ARBA00001625"/>
    </source>
</evidence>
<evidence type="ECO:0000256" key="9">
    <source>
        <dbReference type="HAMAP-Rule" id="MF_02095"/>
    </source>
</evidence>
<feature type="binding site" evidence="9">
    <location>
        <position position="88"/>
    </location>
    <ligand>
        <name>Mg(2+)</name>
        <dbReference type="ChEBI" id="CHEBI:18420"/>
        <label>2</label>
    </ligand>
</feature>
<dbReference type="InterPro" id="IPR000760">
    <property type="entry name" value="Inositol_monophosphatase-like"/>
</dbReference>
<keyword evidence="8 9" id="KW-0472">Membrane</keyword>
<dbReference type="Pfam" id="PF00459">
    <property type="entry name" value="Inositol_P"/>
    <property type="match status" value="1"/>
</dbReference>
<feature type="binding site" evidence="9">
    <location>
        <position position="91"/>
    </location>
    <ligand>
        <name>Mg(2+)</name>
        <dbReference type="ChEBI" id="CHEBI:18420"/>
        <label>2</label>
    </ligand>
</feature>
<dbReference type="Proteomes" id="UP001375743">
    <property type="component" value="Unassembled WGS sequence"/>
</dbReference>
<protein>
    <recommendedName>
        <fullName evidence="9">3'(2'),5'-bisphosphate nucleotidase CysQ</fullName>
        <ecNumber evidence="9">3.1.3.7</ecNumber>
    </recommendedName>
    <alternativeName>
        <fullName evidence="9">3'(2'),5-bisphosphonucleoside 3'(2')-phosphohydrolase</fullName>
    </alternativeName>
    <alternativeName>
        <fullName evidence="9">3'-phosphoadenosine 5'-phosphate phosphatase</fullName>
        <shortName evidence="9">PAP phosphatase</shortName>
    </alternativeName>
</protein>
<proteinExistence type="inferred from homology"/>
<dbReference type="PROSITE" id="PS00630">
    <property type="entry name" value="IMP_2"/>
    <property type="match status" value="1"/>
</dbReference>
<dbReference type="Gene3D" id="3.40.190.80">
    <property type="match status" value="1"/>
</dbReference>
<comment type="subcellular location">
    <subcellularLocation>
        <location evidence="9">Cell inner membrane</location>
        <topology evidence="9">Peripheral membrane protein</topology>
        <orientation evidence="9">Cytoplasmic side</orientation>
    </subcellularLocation>
</comment>
<dbReference type="PANTHER" id="PTHR43028:SF5">
    <property type="entry name" value="3'(2'),5'-BISPHOSPHATE NUCLEOTIDASE 1"/>
    <property type="match status" value="1"/>
</dbReference>
<feature type="binding site" evidence="9">
    <location>
        <position position="90"/>
    </location>
    <ligand>
        <name>Mg(2+)</name>
        <dbReference type="ChEBI" id="CHEBI:18420"/>
        <label>1</label>
    </ligand>
</feature>
<dbReference type="HAMAP" id="MF_02095">
    <property type="entry name" value="CysQ"/>
    <property type="match status" value="1"/>
</dbReference>
<feature type="binding site" evidence="9">
    <location>
        <position position="88"/>
    </location>
    <ligand>
        <name>Mg(2+)</name>
        <dbReference type="ChEBI" id="CHEBI:18420"/>
        <label>1</label>
    </ligand>
</feature>
<comment type="catalytic activity">
    <reaction evidence="1 9">
        <text>adenosine 3',5'-bisphosphate + H2O = AMP + phosphate</text>
        <dbReference type="Rhea" id="RHEA:10040"/>
        <dbReference type="ChEBI" id="CHEBI:15377"/>
        <dbReference type="ChEBI" id="CHEBI:43474"/>
        <dbReference type="ChEBI" id="CHEBI:58343"/>
        <dbReference type="ChEBI" id="CHEBI:456215"/>
        <dbReference type="EC" id="3.1.3.7"/>
    </reaction>
</comment>
<dbReference type="InterPro" id="IPR006240">
    <property type="entry name" value="CysQ"/>
</dbReference>